<evidence type="ECO:0000256" key="4">
    <source>
        <dbReference type="ARBA" id="ARBA00023002"/>
    </source>
</evidence>
<dbReference type="InterPro" id="IPR016170">
    <property type="entry name" value="Cytok_DH_C_sf"/>
</dbReference>
<dbReference type="PANTHER" id="PTHR11748">
    <property type="entry name" value="D-LACTATE DEHYDROGENASE"/>
    <property type="match status" value="1"/>
</dbReference>
<evidence type="ECO:0000256" key="1">
    <source>
        <dbReference type="ARBA" id="ARBA00001974"/>
    </source>
</evidence>
<dbReference type="GO" id="GO:0018695">
    <property type="term" value="F:4-cresol dehydrogenase (hydroxylating) activity"/>
    <property type="evidence" value="ECO:0007669"/>
    <property type="project" value="UniProtKB-EC"/>
</dbReference>
<protein>
    <submittedName>
        <fullName evidence="6">4-cresol dehydrogenase (Hydroxylating)</fullName>
        <ecNumber evidence="6">1.17.9.1</ecNumber>
    </submittedName>
</protein>
<evidence type="ECO:0000256" key="3">
    <source>
        <dbReference type="ARBA" id="ARBA00022827"/>
    </source>
</evidence>
<dbReference type="EC" id="1.17.9.1" evidence="6"/>
<dbReference type="GO" id="GO:0008720">
    <property type="term" value="F:D-lactate dehydrogenase (NAD+) activity"/>
    <property type="evidence" value="ECO:0007669"/>
    <property type="project" value="TreeGrafter"/>
</dbReference>
<dbReference type="InterPro" id="IPR016171">
    <property type="entry name" value="Vanillyl_alc_oxidase_C-sub2"/>
</dbReference>
<dbReference type="AlphaFoldDB" id="A0A7W6BK90"/>
<keyword evidence="3" id="KW-0274">FAD</keyword>
<dbReference type="GO" id="GO:0071949">
    <property type="term" value="F:FAD binding"/>
    <property type="evidence" value="ECO:0007669"/>
    <property type="project" value="InterPro"/>
</dbReference>
<dbReference type="Pfam" id="PF02913">
    <property type="entry name" value="FAD-oxidase_C"/>
    <property type="match status" value="1"/>
</dbReference>
<dbReference type="GO" id="GO:0004458">
    <property type="term" value="F:D-lactate dehydrogenase (cytochrome) activity"/>
    <property type="evidence" value="ECO:0007669"/>
    <property type="project" value="TreeGrafter"/>
</dbReference>
<dbReference type="InterPro" id="IPR016166">
    <property type="entry name" value="FAD-bd_PCMH"/>
</dbReference>
<evidence type="ECO:0000256" key="2">
    <source>
        <dbReference type="ARBA" id="ARBA00022630"/>
    </source>
</evidence>
<dbReference type="Gene3D" id="3.30.465.10">
    <property type="match status" value="1"/>
</dbReference>
<gene>
    <name evidence="6" type="ORF">GGR43_002272</name>
</gene>
<dbReference type="InterPro" id="IPR016164">
    <property type="entry name" value="FAD-linked_Oxase-like_C"/>
</dbReference>
<dbReference type="EMBL" id="JACIDT010000007">
    <property type="protein sequence ID" value="MBB3926552.1"/>
    <property type="molecule type" value="Genomic_DNA"/>
</dbReference>
<evidence type="ECO:0000313" key="6">
    <source>
        <dbReference type="EMBL" id="MBB3926552.1"/>
    </source>
</evidence>
<proteinExistence type="predicted"/>
<dbReference type="InterPro" id="IPR004113">
    <property type="entry name" value="FAD-bd_oxidored_4_C"/>
</dbReference>
<reference evidence="6 7" key="1">
    <citation type="submission" date="2020-08" db="EMBL/GenBank/DDBJ databases">
        <title>Genomic Encyclopedia of Type Strains, Phase IV (KMG-IV): sequencing the most valuable type-strain genomes for metagenomic binning, comparative biology and taxonomic classification.</title>
        <authorList>
            <person name="Goeker M."/>
        </authorList>
    </citation>
    <scope>NUCLEOTIDE SEQUENCE [LARGE SCALE GENOMIC DNA]</scope>
    <source>
        <strain evidence="6 7">DSM 26189</strain>
    </source>
</reference>
<keyword evidence="4 6" id="KW-0560">Oxidoreductase</keyword>
<feature type="domain" description="FAD-binding PCMH-type" evidence="5">
    <location>
        <begin position="44"/>
        <end position="230"/>
    </location>
</feature>
<evidence type="ECO:0000259" key="5">
    <source>
        <dbReference type="PROSITE" id="PS51387"/>
    </source>
</evidence>
<dbReference type="Gene3D" id="3.30.43.10">
    <property type="entry name" value="Uridine Diphospho-n-acetylenolpyruvylglucosamine Reductase, domain 2"/>
    <property type="match status" value="1"/>
</dbReference>
<comment type="caution">
    <text evidence="6">The sequence shown here is derived from an EMBL/GenBank/DDBJ whole genome shotgun (WGS) entry which is preliminary data.</text>
</comment>
<dbReference type="GO" id="GO:1903457">
    <property type="term" value="P:lactate catabolic process"/>
    <property type="evidence" value="ECO:0007669"/>
    <property type="project" value="TreeGrafter"/>
</dbReference>
<evidence type="ECO:0000313" key="7">
    <source>
        <dbReference type="Proteomes" id="UP000571950"/>
    </source>
</evidence>
<dbReference type="RefSeq" id="WP_188072063.1">
    <property type="nucleotide sequence ID" value="NZ_BSPS01000054.1"/>
</dbReference>
<sequence length="519" mass="56268">MSDKDAGFHATARRFTALLGADAVHVEGAYFDEFRDPFEGPAATGHRPSLVLQPDSVEQVQAAVRAAAELGVHLWTSSMGRNFGYGGSAPVENGAVVLNLRRMNRILDIDARQGFALLEPGVTFHQLYEALRREDIPLMMSVPDLGWGSMIGNALEHGYGYGVLGDHASALCGLEVVLADGELLRTGQGAITGSPLWSCHRRGFGPALDDLFKQSGFGIVTKAGVWLMPRPEVIMTGTIRCQGEQDIVPMIDMVRPLLREDIVQGVPMIVGTPAPTDDEAEDAGQAPFTLRNLRQVLRPGRWNMRLGLYGRREMVATRLALLERAVAALPGAELEMRSYAGDAGPDEVEPRDLISAGIPNMVLLDRLKAVFGDSLGHMDFSPVLPFTGEAALRAERTVRAITARHGLIGPFGLLLGSRSMVSASMILFDASDAARVAAAREAVRELYDEAATWGCAPYRAHVSLVDHVAAKFDFNDHALGRTYSRIRDALDPAGLLSPGNHGIWPSRRSQSIDRQDHVK</sequence>
<organism evidence="6 7">
    <name type="scientific">Sphingobium jiangsuense</name>
    <dbReference type="NCBI Taxonomy" id="870476"/>
    <lineage>
        <taxon>Bacteria</taxon>
        <taxon>Pseudomonadati</taxon>
        <taxon>Pseudomonadota</taxon>
        <taxon>Alphaproteobacteria</taxon>
        <taxon>Sphingomonadales</taxon>
        <taxon>Sphingomonadaceae</taxon>
        <taxon>Sphingobium</taxon>
    </lineage>
</organism>
<dbReference type="Proteomes" id="UP000571950">
    <property type="component" value="Unassembled WGS sequence"/>
</dbReference>
<dbReference type="SUPFAM" id="SSF55103">
    <property type="entry name" value="FAD-linked oxidases, C-terminal domain"/>
    <property type="match status" value="1"/>
</dbReference>
<dbReference type="InterPro" id="IPR016167">
    <property type="entry name" value="FAD-bd_PCMH_sub1"/>
</dbReference>
<name>A0A7W6BK90_9SPHN</name>
<comment type="cofactor">
    <cofactor evidence="1">
        <name>FAD</name>
        <dbReference type="ChEBI" id="CHEBI:57692"/>
    </cofactor>
</comment>
<dbReference type="SUPFAM" id="SSF56176">
    <property type="entry name" value="FAD-binding/transporter-associated domain-like"/>
    <property type="match status" value="1"/>
</dbReference>
<keyword evidence="2" id="KW-0285">Flavoprotein</keyword>
<dbReference type="Gene3D" id="1.10.45.10">
    <property type="entry name" value="Vanillyl-alcohol Oxidase, Chain A, domain 4"/>
    <property type="match status" value="1"/>
</dbReference>
<dbReference type="Gene3D" id="3.40.462.10">
    <property type="entry name" value="FAD-linked oxidases, C-terminal domain"/>
    <property type="match status" value="1"/>
</dbReference>
<dbReference type="InterPro" id="IPR016169">
    <property type="entry name" value="FAD-bd_PCMH_sub2"/>
</dbReference>
<dbReference type="InterPro" id="IPR036318">
    <property type="entry name" value="FAD-bd_PCMH-like_sf"/>
</dbReference>
<dbReference type="PROSITE" id="PS51387">
    <property type="entry name" value="FAD_PCMH"/>
    <property type="match status" value="1"/>
</dbReference>
<dbReference type="PANTHER" id="PTHR11748:SF114">
    <property type="entry name" value="ARYL-ALCOHOL OXIDASE VANILLYL-ALCOHOL OXIDASE (AFU_ORTHOLOGUE AFUA_3G09500)-RELATED"/>
    <property type="match status" value="1"/>
</dbReference>
<accession>A0A7W6BK90</accession>
<keyword evidence="7" id="KW-1185">Reference proteome</keyword>
<dbReference type="Pfam" id="PF01565">
    <property type="entry name" value="FAD_binding_4"/>
    <property type="match status" value="1"/>
</dbReference>
<dbReference type="InterPro" id="IPR006094">
    <property type="entry name" value="Oxid_FAD_bind_N"/>
</dbReference>